<dbReference type="OrthoDB" id="9778433at2"/>
<dbReference type="GO" id="GO:0004022">
    <property type="term" value="F:alcohol dehydrogenase (NAD+) activity"/>
    <property type="evidence" value="ECO:0007669"/>
    <property type="project" value="TreeGrafter"/>
</dbReference>
<dbReference type="Proteomes" id="UP000295506">
    <property type="component" value="Unassembled WGS sequence"/>
</dbReference>
<evidence type="ECO:0000259" key="3">
    <source>
        <dbReference type="Pfam" id="PF00465"/>
    </source>
</evidence>
<proteinExistence type="inferred from homology"/>
<reference evidence="5 7" key="1">
    <citation type="journal article" date="2016" name="Front. Microbiol.">
        <title>Genome Sequence of the Piezophilic, Mesophilic Sulfate-Reducing Bacterium Desulfovibrio indicus J2T.</title>
        <authorList>
            <person name="Cao J."/>
            <person name="Maignien L."/>
            <person name="Shao Z."/>
            <person name="Alain K."/>
            <person name="Jebbar M."/>
        </authorList>
    </citation>
    <scope>NUCLEOTIDE SEQUENCE [LARGE SCALE GENOMIC DNA]</scope>
    <source>
        <strain evidence="5 7">J2</strain>
    </source>
</reference>
<dbReference type="Gene3D" id="3.40.50.1970">
    <property type="match status" value="1"/>
</dbReference>
<keyword evidence="2" id="KW-0560">Oxidoreductase</keyword>
<evidence type="ECO:0000256" key="1">
    <source>
        <dbReference type="ARBA" id="ARBA00007358"/>
    </source>
</evidence>
<dbReference type="InterPro" id="IPR039697">
    <property type="entry name" value="Alcohol_dehydrogenase_Fe"/>
</dbReference>
<dbReference type="InterPro" id="IPR018211">
    <property type="entry name" value="ADH_Fe_CS"/>
</dbReference>
<evidence type="ECO:0000259" key="4">
    <source>
        <dbReference type="Pfam" id="PF25137"/>
    </source>
</evidence>
<dbReference type="Gene3D" id="1.20.1090.10">
    <property type="entry name" value="Dehydroquinate synthase-like - alpha domain"/>
    <property type="match status" value="1"/>
</dbReference>
<dbReference type="InterPro" id="IPR001670">
    <property type="entry name" value="ADH_Fe/GldA"/>
</dbReference>
<evidence type="ECO:0000313" key="6">
    <source>
        <dbReference type="EMBL" id="TDT90046.1"/>
    </source>
</evidence>
<name>A0A126QSC4_9BACT</name>
<feature type="domain" description="Alcohol dehydrogenase iron-type/glycerol dehydrogenase GldA" evidence="3">
    <location>
        <begin position="9"/>
        <end position="186"/>
    </location>
</feature>
<dbReference type="GO" id="GO:0046872">
    <property type="term" value="F:metal ion binding"/>
    <property type="evidence" value="ECO:0007669"/>
    <property type="project" value="InterPro"/>
</dbReference>
<keyword evidence="7" id="KW-1185">Reference proteome</keyword>
<dbReference type="CDD" id="cd08185">
    <property type="entry name" value="Fe-ADH-like"/>
    <property type="match status" value="1"/>
</dbReference>
<dbReference type="EMBL" id="SOBK01000003">
    <property type="protein sequence ID" value="TDT90046.1"/>
    <property type="molecule type" value="Genomic_DNA"/>
</dbReference>
<dbReference type="RefSeq" id="WP_066807185.1">
    <property type="nucleotide sequence ID" value="NZ_CP014206.1"/>
</dbReference>
<comment type="similarity">
    <text evidence="1">Belongs to the iron-containing alcohol dehydrogenase family.</text>
</comment>
<dbReference type="SUPFAM" id="SSF56796">
    <property type="entry name" value="Dehydroquinate synthase-like"/>
    <property type="match status" value="1"/>
</dbReference>
<dbReference type="FunFam" id="3.40.50.1970:FF:000003">
    <property type="entry name" value="Alcohol dehydrogenase, iron-containing"/>
    <property type="match status" value="1"/>
</dbReference>
<dbReference type="PROSITE" id="PS00913">
    <property type="entry name" value="ADH_IRON_1"/>
    <property type="match status" value="1"/>
</dbReference>
<protein>
    <submittedName>
        <fullName evidence="6">Alcohol dehydrogenase</fullName>
    </submittedName>
</protein>
<dbReference type="AlphaFoldDB" id="A0A126QSC4"/>
<dbReference type="Proteomes" id="UP000055611">
    <property type="component" value="Chromosome"/>
</dbReference>
<feature type="domain" description="Fe-containing alcohol dehydrogenase-like C-terminal" evidence="4">
    <location>
        <begin position="197"/>
        <end position="397"/>
    </location>
</feature>
<organism evidence="6 8">
    <name type="scientific">Pseudodesulfovibrio indicus</name>
    <dbReference type="NCBI Taxonomy" id="1716143"/>
    <lineage>
        <taxon>Bacteria</taxon>
        <taxon>Pseudomonadati</taxon>
        <taxon>Thermodesulfobacteriota</taxon>
        <taxon>Desulfovibrionia</taxon>
        <taxon>Desulfovibrionales</taxon>
        <taxon>Desulfovibrionaceae</taxon>
    </lineage>
</organism>
<evidence type="ECO:0000313" key="5">
    <source>
        <dbReference type="EMBL" id="AMK12980.1"/>
    </source>
</evidence>
<dbReference type="InterPro" id="IPR056798">
    <property type="entry name" value="ADH_Fe_C"/>
</dbReference>
<dbReference type="PANTHER" id="PTHR11496:SF104">
    <property type="entry name" value="3-DEOXY-ALPHA-D-MANNO-OCTULOSONATE 8-OXIDASE"/>
    <property type="match status" value="1"/>
</dbReference>
<dbReference type="EMBL" id="CP014206">
    <property type="protein sequence ID" value="AMK12980.1"/>
    <property type="molecule type" value="Genomic_DNA"/>
</dbReference>
<dbReference type="Pfam" id="PF25137">
    <property type="entry name" value="ADH_Fe_C"/>
    <property type="match status" value="1"/>
</dbReference>
<dbReference type="PANTHER" id="PTHR11496">
    <property type="entry name" value="ALCOHOL DEHYDROGENASE"/>
    <property type="match status" value="1"/>
</dbReference>
<sequence>MLNFQYYMPTRIIFGPGTLDQLGDTPYLPRGGKAMIVIGESGVMVRQGYLSRVQSLLSKQDVQTIVFDKIKPNPESDAVDEAAAICRDKGVDFVVGLGGGSTIDSAKAIATMAANKGKYWDYMQSGSGGGQEPENDALPIVAIPTTAGTGTEADPWTVITKSGTDSFEKIGWGNDATFPALSIVDPELMRSVPPKQTAYTGMDAFFHATEAYLATCRQPASDMLALEAVHLIAHTLPQAVAEGDNLEARTIMAWACTAAGLCESYSSCISQHSMEHALSAFHPDLPHGAGLVLLSKAYFGFLAANGEERLGDLALAMGDTLEESLDEEVSGVAFLDALDKLITDIGLADEKLSDYGVTREEIPMLAENALTTMGALFDITPVSMSMEDVIAIFEAAYE</sequence>
<dbReference type="KEGG" id="dej:AWY79_11170"/>
<evidence type="ECO:0000313" key="7">
    <source>
        <dbReference type="Proteomes" id="UP000055611"/>
    </source>
</evidence>
<evidence type="ECO:0000313" key="8">
    <source>
        <dbReference type="Proteomes" id="UP000295506"/>
    </source>
</evidence>
<evidence type="ECO:0000256" key="2">
    <source>
        <dbReference type="ARBA" id="ARBA00023002"/>
    </source>
</evidence>
<dbReference type="Pfam" id="PF00465">
    <property type="entry name" value="Fe-ADH"/>
    <property type="match status" value="1"/>
</dbReference>
<gene>
    <name evidence="5" type="ORF">AWY79_11170</name>
    <name evidence="6" type="ORF">EDC59_103350</name>
</gene>
<reference evidence="6 8" key="2">
    <citation type="submission" date="2019-03" db="EMBL/GenBank/DDBJ databases">
        <title>Genomic Encyclopedia of Type Strains, Phase IV (KMG-IV): sequencing the most valuable type-strain genomes for metagenomic binning, comparative biology and taxonomic classification.</title>
        <authorList>
            <person name="Goeker M."/>
        </authorList>
    </citation>
    <scope>NUCLEOTIDE SEQUENCE [LARGE SCALE GENOMIC DNA]</scope>
    <source>
        <strain evidence="6 8">DSM 101483</strain>
    </source>
</reference>
<accession>A0A126QSC4</accession>